<evidence type="ECO:0000256" key="1">
    <source>
        <dbReference type="SAM" id="MobiDB-lite"/>
    </source>
</evidence>
<evidence type="ECO:0000313" key="2">
    <source>
        <dbReference type="EMBL" id="RDX91945.1"/>
    </source>
</evidence>
<dbReference type="OrthoDB" id="1637540at2759"/>
<name>A0A371GN07_MUCPR</name>
<feature type="compositionally biased region" description="Basic residues" evidence="1">
    <location>
        <begin position="16"/>
        <end position="28"/>
    </location>
</feature>
<evidence type="ECO:0000313" key="3">
    <source>
        <dbReference type="Proteomes" id="UP000257109"/>
    </source>
</evidence>
<proteinExistence type="predicted"/>
<dbReference type="AlphaFoldDB" id="A0A371GN07"/>
<feature type="region of interest" description="Disordered" evidence="1">
    <location>
        <begin position="14"/>
        <end position="35"/>
    </location>
</feature>
<accession>A0A371GN07</accession>
<dbReference type="EMBL" id="QJKJ01004990">
    <property type="protein sequence ID" value="RDX91945.1"/>
    <property type="molecule type" value="Genomic_DNA"/>
</dbReference>
<protein>
    <submittedName>
        <fullName evidence="2">Uncharacterized protein</fullName>
    </submittedName>
</protein>
<feature type="region of interest" description="Disordered" evidence="1">
    <location>
        <begin position="116"/>
        <end position="155"/>
    </location>
</feature>
<comment type="caution">
    <text evidence="2">The sequence shown here is derived from an EMBL/GenBank/DDBJ whole genome shotgun (WGS) entry which is preliminary data.</text>
</comment>
<dbReference type="Proteomes" id="UP000257109">
    <property type="component" value="Unassembled WGS sequence"/>
</dbReference>
<gene>
    <name evidence="2" type="ORF">CR513_25988</name>
</gene>
<sequence length="155" mass="16818">MPWPALLEKDQECFRQKRRTSSIQRRGHGTQEDIAKRQIPEGEWAPNYEGPYIVKRAFSRGALILIDAKGRDLKHPVNADLVKNHSSCTPVSFLHTLEADTTSNPLGRLYAESISASSTSTPHVGSAHSTSAGPMSSLPGPTSSRTPLADSVSNP</sequence>
<keyword evidence="3" id="KW-1185">Reference proteome</keyword>
<organism evidence="2 3">
    <name type="scientific">Mucuna pruriens</name>
    <name type="common">Velvet bean</name>
    <name type="synonym">Dolichos pruriens</name>
    <dbReference type="NCBI Taxonomy" id="157652"/>
    <lineage>
        <taxon>Eukaryota</taxon>
        <taxon>Viridiplantae</taxon>
        <taxon>Streptophyta</taxon>
        <taxon>Embryophyta</taxon>
        <taxon>Tracheophyta</taxon>
        <taxon>Spermatophyta</taxon>
        <taxon>Magnoliopsida</taxon>
        <taxon>eudicotyledons</taxon>
        <taxon>Gunneridae</taxon>
        <taxon>Pentapetalae</taxon>
        <taxon>rosids</taxon>
        <taxon>fabids</taxon>
        <taxon>Fabales</taxon>
        <taxon>Fabaceae</taxon>
        <taxon>Papilionoideae</taxon>
        <taxon>50 kb inversion clade</taxon>
        <taxon>NPAAA clade</taxon>
        <taxon>indigoferoid/millettioid clade</taxon>
        <taxon>Phaseoleae</taxon>
        <taxon>Mucuna</taxon>
    </lineage>
</organism>
<reference evidence="2" key="1">
    <citation type="submission" date="2018-05" db="EMBL/GenBank/DDBJ databases">
        <title>Draft genome of Mucuna pruriens seed.</title>
        <authorList>
            <person name="Nnadi N.E."/>
            <person name="Vos R."/>
            <person name="Hasami M.H."/>
            <person name="Devisetty U.K."/>
            <person name="Aguiy J.C."/>
        </authorList>
    </citation>
    <scope>NUCLEOTIDE SEQUENCE [LARGE SCALE GENOMIC DNA]</scope>
    <source>
        <strain evidence="2">JCA_2017</strain>
    </source>
</reference>
<feature type="non-terminal residue" evidence="2">
    <location>
        <position position="1"/>
    </location>
</feature>